<evidence type="ECO:0000313" key="1">
    <source>
        <dbReference type="EMBL" id="MEC5425991.1"/>
    </source>
</evidence>
<accession>A0ABU6KL21</accession>
<dbReference type="InterPro" id="IPR042236">
    <property type="entry name" value="PI3K_accessory_sf"/>
</dbReference>
<organism evidence="1 2">
    <name type="scientific">Virgibacillus tibetensis</name>
    <dbReference type="NCBI Taxonomy" id="3042313"/>
    <lineage>
        <taxon>Bacteria</taxon>
        <taxon>Bacillati</taxon>
        <taxon>Bacillota</taxon>
        <taxon>Bacilli</taxon>
        <taxon>Bacillales</taxon>
        <taxon>Bacillaceae</taxon>
        <taxon>Virgibacillus</taxon>
    </lineage>
</organism>
<dbReference type="RefSeq" id="WP_327609524.1">
    <property type="nucleotide sequence ID" value="NZ_JARZFX010000025.1"/>
</dbReference>
<sequence>MKQDTSLLVQEYKKHAIILADTQETGDYKKGNRSSDQLLKISKIMKEDRELAKNVLDSLMESEDPKVLSSCCVDALVLKHRTDEALNHLTKIVNSDLGMMSFNAETTLELYDSEELFELHGVEK</sequence>
<evidence type="ECO:0000313" key="2">
    <source>
        <dbReference type="Proteomes" id="UP001335737"/>
    </source>
</evidence>
<dbReference type="SUPFAM" id="SSF48371">
    <property type="entry name" value="ARM repeat"/>
    <property type="match status" value="1"/>
</dbReference>
<dbReference type="EMBL" id="JARZFX010000025">
    <property type="protein sequence ID" value="MEC5425991.1"/>
    <property type="molecule type" value="Genomic_DNA"/>
</dbReference>
<reference evidence="1 2" key="1">
    <citation type="journal article" date="2024" name="Int. J. Syst. Evol. Microbiol.">
        <title>Virgibacillus tibetensis sp. nov., isolated from salt lake on the Tibetan Plateau of China.</title>
        <authorList>
            <person name="Phurbu D."/>
            <person name="Liu Z.-X."/>
            <person name="Wang R."/>
            <person name="Zheng Y.-Y."/>
            <person name="Liu H.-C."/>
            <person name="Zhou Y.-G."/>
            <person name="Yu Y.-J."/>
            <person name="Li A.-H."/>
        </authorList>
    </citation>
    <scope>NUCLEOTIDE SEQUENCE [LARGE SCALE GENOMIC DNA]</scope>
    <source>
        <strain evidence="1 2">C22-A2</strain>
    </source>
</reference>
<keyword evidence="2" id="KW-1185">Reference proteome</keyword>
<comment type="caution">
    <text evidence="1">The sequence shown here is derived from an EMBL/GenBank/DDBJ whole genome shotgun (WGS) entry which is preliminary data.</text>
</comment>
<name>A0ABU6KL21_9BACI</name>
<dbReference type="InterPro" id="IPR016024">
    <property type="entry name" value="ARM-type_fold"/>
</dbReference>
<dbReference type="Proteomes" id="UP001335737">
    <property type="component" value="Unassembled WGS sequence"/>
</dbReference>
<evidence type="ECO:0008006" key="3">
    <source>
        <dbReference type="Google" id="ProtNLM"/>
    </source>
</evidence>
<gene>
    <name evidence="1" type="ORF">QGM71_21295</name>
</gene>
<protein>
    <recommendedName>
        <fullName evidence="3">DUF2019 domain-containing protein</fullName>
    </recommendedName>
</protein>
<dbReference type="Gene3D" id="1.25.40.70">
    <property type="entry name" value="Phosphatidylinositol 3-kinase, accessory domain (PIK)"/>
    <property type="match status" value="1"/>
</dbReference>
<proteinExistence type="predicted"/>